<sequence length="623" mass="70255">MEDAVRPTEQAFKAMYERGYRTWFSLYEMTIADTKTHHLPWWDCAFQLENIFPDHPSFPESLAVDASFSNTVIATGISTWRTAAQGPCDLPSFDQEFFIPVASDRPTILAISDSDPQQSTSVFPRSFSEDDDDHITVLILAWTYILSARWAEIIPGASGPEYSNCEAEWDDKNLPPERAPTDSTAAIIDLGDIDDDAARWWAAVLAPEGGWNASIPSDRGPILHSPWYTRLVSEQRFTLSRGTKSRPLPAQHRAASFTTALRYLSSYREFHQVAEQSHAALAATLLLPVARYDNRRVQLPTPRVRRKERVNETICKTPAWSENLNQLDRLLTLSCNAVGTKALLNSVFFEPGVACNICGAWLQGTFAFLDSEIVQDQHILLRVLMKRDPSLGFLWLGAFITGAQTRALQEARQGWWKIDLHVAAWTGTLMSFIQEPVSTLSPETEEISRADECRLMYLSHDQSYTVPPLFPFAPFGSTAMTDTNIDVRQHARCETSHGLEYQGLTWRCRDGQRTATTIPRRIPLRTKNGQQPSDGNISVVTYDNLDNEDDDCSEMVTRNIFTWLRDEDGFPVAERPIREHEWIDNLDYSDDDCPITGDVESTAGGGNLHGWLLKTVTRRSNSL</sequence>
<dbReference type="AlphaFoldDB" id="A0A2T3ARP3"/>
<reference evidence="1 2" key="1">
    <citation type="journal article" date="2018" name="New Phytol.">
        <title>Comparative genomics and transcriptomics depict ericoid mycorrhizal fungi as versatile saprotrophs and plant mutualists.</title>
        <authorList>
            <person name="Martino E."/>
            <person name="Morin E."/>
            <person name="Grelet G.A."/>
            <person name="Kuo A."/>
            <person name="Kohler A."/>
            <person name="Daghino S."/>
            <person name="Barry K.W."/>
            <person name="Cichocki N."/>
            <person name="Clum A."/>
            <person name="Dockter R.B."/>
            <person name="Hainaut M."/>
            <person name="Kuo R.C."/>
            <person name="LaButti K."/>
            <person name="Lindahl B.D."/>
            <person name="Lindquist E.A."/>
            <person name="Lipzen A."/>
            <person name="Khouja H.R."/>
            <person name="Magnuson J."/>
            <person name="Murat C."/>
            <person name="Ohm R.A."/>
            <person name="Singer S.W."/>
            <person name="Spatafora J.W."/>
            <person name="Wang M."/>
            <person name="Veneault-Fourrey C."/>
            <person name="Henrissat B."/>
            <person name="Grigoriev I.V."/>
            <person name="Martin F.M."/>
            <person name="Perotto S."/>
        </authorList>
    </citation>
    <scope>NUCLEOTIDE SEQUENCE [LARGE SCALE GENOMIC DNA]</scope>
    <source>
        <strain evidence="1 2">ATCC 22711</strain>
    </source>
</reference>
<dbReference type="EMBL" id="KZ679017">
    <property type="protein sequence ID" value="PSS09023.1"/>
    <property type="molecule type" value="Genomic_DNA"/>
</dbReference>
<accession>A0A2T3ARP3</accession>
<dbReference type="InParanoid" id="A0A2T3ARP3"/>
<dbReference type="STRING" id="857342.A0A2T3ARP3"/>
<gene>
    <name evidence="1" type="ORF">M430DRAFT_69474</name>
</gene>
<protein>
    <submittedName>
        <fullName evidence="1">Uncharacterized protein</fullName>
    </submittedName>
</protein>
<organism evidence="1 2">
    <name type="scientific">Amorphotheca resinae ATCC 22711</name>
    <dbReference type="NCBI Taxonomy" id="857342"/>
    <lineage>
        <taxon>Eukaryota</taxon>
        <taxon>Fungi</taxon>
        <taxon>Dikarya</taxon>
        <taxon>Ascomycota</taxon>
        <taxon>Pezizomycotina</taxon>
        <taxon>Leotiomycetes</taxon>
        <taxon>Helotiales</taxon>
        <taxon>Amorphothecaceae</taxon>
        <taxon>Amorphotheca</taxon>
    </lineage>
</organism>
<name>A0A2T3ARP3_AMORE</name>
<evidence type="ECO:0000313" key="2">
    <source>
        <dbReference type="Proteomes" id="UP000241818"/>
    </source>
</evidence>
<dbReference type="RefSeq" id="XP_024717321.1">
    <property type="nucleotide sequence ID" value="XM_024869431.1"/>
</dbReference>
<dbReference type="OrthoDB" id="3549294at2759"/>
<keyword evidence="2" id="KW-1185">Reference proteome</keyword>
<dbReference type="GeneID" id="36577512"/>
<proteinExistence type="predicted"/>
<dbReference type="Proteomes" id="UP000241818">
    <property type="component" value="Unassembled WGS sequence"/>
</dbReference>
<evidence type="ECO:0000313" key="1">
    <source>
        <dbReference type="EMBL" id="PSS09023.1"/>
    </source>
</evidence>